<dbReference type="PANTHER" id="PTHR43643:SF3">
    <property type="entry name" value="HISTIDINOL-PHOSPHATE AMINOTRANSFERASE"/>
    <property type="match status" value="1"/>
</dbReference>
<evidence type="ECO:0000256" key="5">
    <source>
        <dbReference type="ARBA" id="ARBA00022898"/>
    </source>
</evidence>
<dbReference type="InterPro" id="IPR050106">
    <property type="entry name" value="HistidinolP_aminotransfase"/>
</dbReference>
<evidence type="ECO:0000313" key="9">
    <source>
        <dbReference type="EMBL" id="ROR72711.1"/>
    </source>
</evidence>
<dbReference type="GO" id="GO:0000105">
    <property type="term" value="P:L-histidine biosynthetic process"/>
    <property type="evidence" value="ECO:0007669"/>
    <property type="project" value="InterPro"/>
</dbReference>
<dbReference type="Proteomes" id="UP000280668">
    <property type="component" value="Unassembled WGS sequence"/>
</dbReference>
<comment type="subunit">
    <text evidence="2 6">Homodimer.</text>
</comment>
<dbReference type="InterPro" id="IPR024892">
    <property type="entry name" value="ArAT"/>
</dbReference>
<organism evidence="9 10">
    <name type="scientific">Bogoriella caseilytica</name>
    <dbReference type="NCBI Taxonomy" id="56055"/>
    <lineage>
        <taxon>Bacteria</taxon>
        <taxon>Bacillati</taxon>
        <taxon>Actinomycetota</taxon>
        <taxon>Actinomycetes</taxon>
        <taxon>Micrococcales</taxon>
        <taxon>Bogoriellaceae</taxon>
        <taxon>Bogoriella</taxon>
    </lineage>
</organism>
<dbReference type="InterPro" id="IPR001917">
    <property type="entry name" value="Aminotrans_II_pyridoxalP_BS"/>
</dbReference>
<dbReference type="Pfam" id="PF00155">
    <property type="entry name" value="Aminotran_1_2"/>
    <property type="match status" value="1"/>
</dbReference>
<dbReference type="InterPro" id="IPR015422">
    <property type="entry name" value="PyrdxlP-dep_Trfase_small"/>
</dbReference>
<evidence type="ECO:0000259" key="8">
    <source>
        <dbReference type="Pfam" id="PF00155"/>
    </source>
</evidence>
<comment type="caution">
    <text evidence="9">The sequence shown here is derived from an EMBL/GenBank/DDBJ whole genome shotgun (WGS) entry which is preliminary data.</text>
</comment>
<dbReference type="GO" id="GO:0030170">
    <property type="term" value="F:pyridoxal phosphate binding"/>
    <property type="evidence" value="ECO:0007669"/>
    <property type="project" value="UniProtKB-UniRule"/>
</dbReference>
<dbReference type="InterPro" id="IPR005861">
    <property type="entry name" value="HisP_aminotrans"/>
</dbReference>
<dbReference type="PROSITE" id="PS00599">
    <property type="entry name" value="AA_TRANSFER_CLASS_2"/>
    <property type="match status" value="1"/>
</dbReference>
<evidence type="ECO:0000256" key="7">
    <source>
        <dbReference type="SAM" id="MobiDB-lite"/>
    </source>
</evidence>
<feature type="region of interest" description="Disordered" evidence="7">
    <location>
        <begin position="1"/>
        <end position="23"/>
    </location>
</feature>
<sequence length="359" mass="37491">MSEALGHGVTPRPEIAGLPAYVPGQRPEPGRRIFKLSSNEVALPPLPAVMAAIADAAGDANRYPDMYATALTEALAAHVGVGADQIVAGNGSVAVLSHVLTAVCRPGDEVVIPWRSFEAYPIVLSVAGAQAVPVPLDAEGRHDLARMADAVTERTRAVMLCTPNNPTGPALTHREVRDFLAAVPPQVLVVLDEAYLEFVRNDDPVDGVALAAAHQNLVLLRTFSKAYGLAGLRVGYAVASPALAGAVRSASTPFGVNAAAQAAGLAALSAQQEVAARVASVVRERERMRSALLAMGWQVPDPQGNFLWFPLGDQSLACARAAQEAGVLVRPFSGDGVRISVGEPEANSLVLELAESWLT</sequence>
<proteinExistence type="inferred from homology"/>
<dbReference type="AlphaFoldDB" id="A0A3N2BBR6"/>
<keyword evidence="3 6" id="KW-0032">Aminotransferase</keyword>
<evidence type="ECO:0000256" key="3">
    <source>
        <dbReference type="ARBA" id="ARBA00022576"/>
    </source>
</evidence>
<keyword evidence="4 6" id="KW-0808">Transferase</keyword>
<comment type="catalytic activity">
    <reaction evidence="6">
        <text>an aromatic L-alpha-amino acid + 2-oxoglutarate = an aromatic oxo-acid + L-glutamate</text>
        <dbReference type="Rhea" id="RHEA:17533"/>
        <dbReference type="ChEBI" id="CHEBI:16810"/>
        <dbReference type="ChEBI" id="CHEBI:29985"/>
        <dbReference type="ChEBI" id="CHEBI:73309"/>
        <dbReference type="ChEBI" id="CHEBI:84824"/>
        <dbReference type="EC" id="2.6.1.57"/>
    </reaction>
</comment>
<feature type="domain" description="Aminotransferase class I/classII large" evidence="8">
    <location>
        <begin position="33"/>
        <end position="344"/>
    </location>
</feature>
<evidence type="ECO:0000256" key="1">
    <source>
        <dbReference type="ARBA" id="ARBA00001933"/>
    </source>
</evidence>
<dbReference type="SUPFAM" id="SSF53383">
    <property type="entry name" value="PLP-dependent transferases"/>
    <property type="match status" value="1"/>
</dbReference>
<reference evidence="9 10" key="1">
    <citation type="submission" date="2018-11" db="EMBL/GenBank/DDBJ databases">
        <title>Sequencing the genomes of 1000 actinobacteria strains.</title>
        <authorList>
            <person name="Klenk H.-P."/>
        </authorList>
    </citation>
    <scope>NUCLEOTIDE SEQUENCE [LARGE SCALE GENOMIC DNA]</scope>
    <source>
        <strain evidence="9 10">DSM 11294</strain>
    </source>
</reference>
<dbReference type="EMBL" id="RKHK01000001">
    <property type="protein sequence ID" value="ROR72711.1"/>
    <property type="molecule type" value="Genomic_DNA"/>
</dbReference>
<evidence type="ECO:0000313" key="10">
    <source>
        <dbReference type="Proteomes" id="UP000280668"/>
    </source>
</evidence>
<dbReference type="CDD" id="cd00609">
    <property type="entry name" value="AAT_like"/>
    <property type="match status" value="1"/>
</dbReference>
<keyword evidence="10" id="KW-1185">Reference proteome</keyword>
<dbReference type="GO" id="GO:0008793">
    <property type="term" value="F:aromatic-amino-acid transaminase activity"/>
    <property type="evidence" value="ECO:0007669"/>
    <property type="project" value="UniProtKB-UniRule"/>
</dbReference>
<evidence type="ECO:0000256" key="4">
    <source>
        <dbReference type="ARBA" id="ARBA00022679"/>
    </source>
</evidence>
<dbReference type="EC" id="2.6.1.57" evidence="6"/>
<dbReference type="Gene3D" id="3.90.1150.10">
    <property type="entry name" value="Aspartate Aminotransferase, domain 1"/>
    <property type="match status" value="1"/>
</dbReference>
<name>A0A3N2BBR6_9MICO</name>
<dbReference type="InterPro" id="IPR004839">
    <property type="entry name" value="Aminotransferase_I/II_large"/>
</dbReference>
<dbReference type="InterPro" id="IPR015421">
    <property type="entry name" value="PyrdxlP-dep_Trfase_major"/>
</dbReference>
<dbReference type="HAMAP" id="MF_01513">
    <property type="entry name" value="Phe_aminotrans_2"/>
    <property type="match status" value="1"/>
</dbReference>
<dbReference type="HAMAP" id="MF_01023">
    <property type="entry name" value="HisC_aminotrans_2"/>
    <property type="match status" value="1"/>
</dbReference>
<dbReference type="InterPro" id="IPR015424">
    <property type="entry name" value="PyrdxlP-dep_Trfase"/>
</dbReference>
<comment type="similarity">
    <text evidence="6">Belongs to the class-II pyridoxal-phosphate-dependent aminotransferase family.</text>
</comment>
<accession>A0A3N2BBR6</accession>
<dbReference type="NCBIfam" id="NF002878">
    <property type="entry name" value="PRK03321.1"/>
    <property type="match status" value="1"/>
</dbReference>
<dbReference type="RefSeq" id="WP_245990934.1">
    <property type="nucleotide sequence ID" value="NZ_RKHK01000001.1"/>
</dbReference>
<gene>
    <name evidence="6" type="primary">pat</name>
    <name evidence="9" type="ORF">EDD31_1070</name>
</gene>
<comment type="function">
    <text evidence="6">Aminotransferase that catalyzes the conversion of aromatic amino acids and 2-oxoglutarate into corresponding aromatic oxo acids and L-glutamate.</text>
</comment>
<protein>
    <recommendedName>
        <fullName evidence="6">Aromatic amino acid aminotransferase</fullName>
        <shortName evidence="6">ArAT</shortName>
        <ecNumber evidence="6">2.6.1.57</ecNumber>
    </recommendedName>
</protein>
<dbReference type="Gene3D" id="3.40.640.10">
    <property type="entry name" value="Type I PLP-dependent aspartate aminotransferase-like (Major domain)"/>
    <property type="match status" value="1"/>
</dbReference>
<feature type="modified residue" description="N6-(pyridoxal phosphate)lysine" evidence="6">
    <location>
        <position position="225"/>
    </location>
</feature>
<keyword evidence="5 6" id="KW-0663">Pyridoxal phosphate</keyword>
<comment type="cofactor">
    <cofactor evidence="1 6">
        <name>pyridoxal 5'-phosphate</name>
        <dbReference type="ChEBI" id="CHEBI:597326"/>
    </cofactor>
</comment>
<evidence type="ECO:0000256" key="6">
    <source>
        <dbReference type="HAMAP-Rule" id="MF_01513"/>
    </source>
</evidence>
<dbReference type="NCBIfam" id="TIGR01141">
    <property type="entry name" value="hisC"/>
    <property type="match status" value="1"/>
</dbReference>
<evidence type="ECO:0000256" key="2">
    <source>
        <dbReference type="ARBA" id="ARBA00011738"/>
    </source>
</evidence>
<dbReference type="GO" id="GO:0004400">
    <property type="term" value="F:histidinol-phosphate transaminase activity"/>
    <property type="evidence" value="ECO:0007669"/>
    <property type="project" value="InterPro"/>
</dbReference>
<dbReference type="PANTHER" id="PTHR43643">
    <property type="entry name" value="HISTIDINOL-PHOSPHATE AMINOTRANSFERASE 2"/>
    <property type="match status" value="1"/>
</dbReference>